<dbReference type="InterPro" id="IPR050090">
    <property type="entry name" value="Tyrosine_recombinase_XerCD"/>
</dbReference>
<keyword evidence="9" id="KW-1185">Reference proteome</keyword>
<dbReference type="AlphaFoldDB" id="A0A6N1AN12"/>
<dbReference type="PROSITE" id="PS51898">
    <property type="entry name" value="TYR_RECOMBINASE"/>
    <property type="match status" value="1"/>
</dbReference>
<accession>A0A6N1AN12</accession>
<dbReference type="Pfam" id="PF20172">
    <property type="entry name" value="DUF6538"/>
    <property type="match status" value="1"/>
</dbReference>
<sequence length="519" mass="57707">MPEGLRSRFVKRELVVSLRTKDRATAIVRGRRLTAVADRLFASAMTDTALTTDRINAIARDWLAKELDAAERDLEKVRAGETLYAAPDPEIEPIQADLTLLSDLIGDSREALAVNDYRQIEVVADELLAAGGLSVDRASDAYGRFCRTLLRAQVELLNQTKARRVGDYGHPARDPLFALPPVATTPALPVDRTPQSMALAELVEVYAEAKVRDGEWKGRTLTNTKPKLTRFAEILNNKTVDDLTRDDVRDWRDALADMELSNNTIIQNFKYVNAMLNWAKIEGKCTIDSPLKGLAPKADDADRDAYTPADLKVLFHCPLYTGHWRADRRERPGGVLVKDHKFWLPLIALHSGLRAEEAAKLKVTDLRQIEGVWCFSVEDTKTAAGTRIVPVHPRLIRLGLLSHHEQVFKKGAGPLWPEIKPSADGRYSEKFCAWWSHFRHLVGLGRSGLKFHSFRHTFISSLQVAGVPETLSGQLAGHVVNVGITYGVYGGKLLSAPERLALIERLDFGVDLSHLEPAG</sequence>
<dbReference type="InterPro" id="IPR044068">
    <property type="entry name" value="CB"/>
</dbReference>
<dbReference type="GO" id="GO:0015074">
    <property type="term" value="P:DNA integration"/>
    <property type="evidence" value="ECO:0007669"/>
    <property type="project" value="UniProtKB-KW"/>
</dbReference>
<protein>
    <submittedName>
        <fullName evidence="8">Tyrosine-type recombinase/integrase</fullName>
    </submittedName>
</protein>
<dbReference type="PANTHER" id="PTHR30349">
    <property type="entry name" value="PHAGE INTEGRASE-RELATED"/>
    <property type="match status" value="1"/>
</dbReference>
<evidence type="ECO:0000259" key="6">
    <source>
        <dbReference type="PROSITE" id="PS51898"/>
    </source>
</evidence>
<dbReference type="KEGG" id="aoz:HUE56_14820"/>
<dbReference type="GO" id="GO:0003677">
    <property type="term" value="F:DNA binding"/>
    <property type="evidence" value="ECO:0007669"/>
    <property type="project" value="UniProtKB-UniRule"/>
</dbReference>
<dbReference type="EMBL" id="CP054619">
    <property type="protein sequence ID" value="QKS51727.1"/>
    <property type="molecule type" value="Genomic_DNA"/>
</dbReference>
<evidence type="ECO:0000259" key="7">
    <source>
        <dbReference type="PROSITE" id="PS51900"/>
    </source>
</evidence>
<dbReference type="InterPro" id="IPR002104">
    <property type="entry name" value="Integrase_catalytic"/>
</dbReference>
<keyword evidence="4" id="KW-0233">DNA recombination</keyword>
<dbReference type="InterPro" id="IPR010998">
    <property type="entry name" value="Integrase_recombinase_N"/>
</dbReference>
<comment type="similarity">
    <text evidence="1">Belongs to the 'phage' integrase family.</text>
</comment>
<dbReference type="CDD" id="cd01184">
    <property type="entry name" value="INT_C_like_1"/>
    <property type="match status" value="1"/>
</dbReference>
<evidence type="ECO:0000256" key="5">
    <source>
        <dbReference type="PROSITE-ProRule" id="PRU01248"/>
    </source>
</evidence>
<evidence type="ECO:0000256" key="2">
    <source>
        <dbReference type="ARBA" id="ARBA00022908"/>
    </source>
</evidence>
<name>A0A6N1AN12_9PROT</name>
<dbReference type="InterPro" id="IPR011010">
    <property type="entry name" value="DNA_brk_join_enz"/>
</dbReference>
<dbReference type="SUPFAM" id="SSF56349">
    <property type="entry name" value="DNA breaking-rejoining enzymes"/>
    <property type="match status" value="1"/>
</dbReference>
<evidence type="ECO:0000256" key="1">
    <source>
        <dbReference type="ARBA" id="ARBA00008857"/>
    </source>
</evidence>
<dbReference type="Gene3D" id="1.10.443.10">
    <property type="entry name" value="Intergrase catalytic core"/>
    <property type="match status" value="1"/>
</dbReference>
<dbReference type="InterPro" id="IPR013762">
    <property type="entry name" value="Integrase-like_cat_sf"/>
</dbReference>
<dbReference type="PANTHER" id="PTHR30349:SF41">
    <property type="entry name" value="INTEGRASE_RECOMBINASE PROTEIN MJ0367-RELATED"/>
    <property type="match status" value="1"/>
</dbReference>
<proteinExistence type="inferred from homology"/>
<evidence type="ECO:0000313" key="9">
    <source>
        <dbReference type="Proteomes" id="UP000509702"/>
    </source>
</evidence>
<evidence type="ECO:0000256" key="4">
    <source>
        <dbReference type="ARBA" id="ARBA00023172"/>
    </source>
</evidence>
<feature type="domain" description="Tyr recombinase" evidence="6">
    <location>
        <begin position="301"/>
        <end position="505"/>
    </location>
</feature>
<dbReference type="InterPro" id="IPR046668">
    <property type="entry name" value="DUF6538"/>
</dbReference>
<reference evidence="8 9" key="1">
    <citation type="submission" date="2020-06" db="EMBL/GenBank/DDBJ databases">
        <title>Complete genome of Azosprillum oryzae KACC14407.</title>
        <authorList>
            <person name="Kim M."/>
            <person name="Park Y.-J."/>
            <person name="Shin J.-H."/>
        </authorList>
    </citation>
    <scope>NUCLEOTIDE SEQUENCE [LARGE SCALE GENOMIC DNA]</scope>
    <source>
        <strain evidence="8 9">KACC 14407</strain>
    </source>
</reference>
<dbReference type="PROSITE" id="PS51900">
    <property type="entry name" value="CB"/>
    <property type="match status" value="1"/>
</dbReference>
<evidence type="ECO:0000313" key="8">
    <source>
        <dbReference type="EMBL" id="QKS51727.1"/>
    </source>
</evidence>
<feature type="domain" description="Core-binding (CB)" evidence="7">
    <location>
        <begin position="197"/>
        <end position="280"/>
    </location>
</feature>
<evidence type="ECO:0000256" key="3">
    <source>
        <dbReference type="ARBA" id="ARBA00023125"/>
    </source>
</evidence>
<dbReference type="GO" id="GO:0006310">
    <property type="term" value="P:DNA recombination"/>
    <property type="evidence" value="ECO:0007669"/>
    <property type="project" value="UniProtKB-KW"/>
</dbReference>
<keyword evidence="3 5" id="KW-0238">DNA-binding</keyword>
<gene>
    <name evidence="8" type="ORF">HUE56_14820</name>
</gene>
<organism evidence="8 9">
    <name type="scientific">Azospirillum oryzae</name>
    <dbReference type="NCBI Taxonomy" id="286727"/>
    <lineage>
        <taxon>Bacteria</taxon>
        <taxon>Pseudomonadati</taxon>
        <taxon>Pseudomonadota</taxon>
        <taxon>Alphaproteobacteria</taxon>
        <taxon>Rhodospirillales</taxon>
        <taxon>Azospirillaceae</taxon>
        <taxon>Azospirillum</taxon>
    </lineage>
</organism>
<dbReference type="Gene3D" id="1.10.150.130">
    <property type="match status" value="1"/>
</dbReference>
<dbReference type="OrthoDB" id="9784724at2"/>
<keyword evidence="2" id="KW-0229">DNA integration</keyword>
<dbReference type="Proteomes" id="UP000509702">
    <property type="component" value="Chromosome"/>
</dbReference>